<dbReference type="InterPro" id="IPR033134">
    <property type="entry name" value="Asp/Glu_racemase_AS_2"/>
</dbReference>
<dbReference type="InterPro" id="IPR015942">
    <property type="entry name" value="Asp/Glu/hydantoin_racemase"/>
</dbReference>
<comment type="caution">
    <text evidence="8">The sequence shown here is derived from an EMBL/GenBank/DDBJ whole genome shotgun (WGS) entry which is preliminary data.</text>
</comment>
<dbReference type="PANTHER" id="PTHR21198:SF2">
    <property type="entry name" value="GLUTAMATE RACEMASE"/>
    <property type="match status" value="1"/>
</dbReference>
<dbReference type="InterPro" id="IPR018187">
    <property type="entry name" value="Asp/Glu_racemase_AS_1"/>
</dbReference>
<keyword evidence="9" id="KW-1185">Reference proteome</keyword>
<evidence type="ECO:0000313" key="9">
    <source>
        <dbReference type="Proteomes" id="UP001143330"/>
    </source>
</evidence>
<feature type="binding site" evidence="7">
    <location>
        <begin position="97"/>
        <end position="98"/>
    </location>
    <ligand>
        <name>substrate</name>
    </ligand>
</feature>
<dbReference type="Proteomes" id="UP001143330">
    <property type="component" value="Unassembled WGS sequence"/>
</dbReference>
<dbReference type="PROSITE" id="PS00923">
    <property type="entry name" value="ASP_GLU_RACEMASE_1"/>
    <property type="match status" value="1"/>
</dbReference>
<dbReference type="PROSITE" id="PS00924">
    <property type="entry name" value="ASP_GLU_RACEMASE_2"/>
    <property type="match status" value="1"/>
</dbReference>
<dbReference type="InterPro" id="IPR004391">
    <property type="entry name" value="Glu_race"/>
</dbReference>
<dbReference type="GO" id="GO:0008881">
    <property type="term" value="F:glutamate racemase activity"/>
    <property type="evidence" value="ECO:0007669"/>
    <property type="project" value="UniProtKB-UniRule"/>
</dbReference>
<gene>
    <name evidence="7" type="primary">murI</name>
    <name evidence="8" type="ORF">GCM10017653_42990</name>
</gene>
<comment type="pathway">
    <text evidence="7">Cell wall biogenesis; peptidoglycan biosynthesis.</text>
</comment>
<comment type="catalytic activity">
    <reaction evidence="1 7">
        <text>L-glutamate = D-glutamate</text>
        <dbReference type="Rhea" id="RHEA:12813"/>
        <dbReference type="ChEBI" id="CHEBI:29985"/>
        <dbReference type="ChEBI" id="CHEBI:29986"/>
        <dbReference type="EC" id="5.1.1.3"/>
    </reaction>
</comment>
<dbReference type="Pfam" id="PF01177">
    <property type="entry name" value="Asp_Glu_race"/>
    <property type="match status" value="1"/>
</dbReference>
<dbReference type="SUPFAM" id="SSF53681">
    <property type="entry name" value="Aspartate/glutamate racemase"/>
    <property type="match status" value="2"/>
</dbReference>
<feature type="binding site" evidence="7">
    <location>
        <begin position="244"/>
        <end position="245"/>
    </location>
    <ligand>
        <name>substrate</name>
    </ligand>
</feature>
<feature type="binding site" evidence="7">
    <location>
        <begin position="130"/>
        <end position="131"/>
    </location>
    <ligand>
        <name>substrate</name>
    </ligand>
</feature>
<evidence type="ECO:0000256" key="2">
    <source>
        <dbReference type="ARBA" id="ARBA00013090"/>
    </source>
</evidence>
<keyword evidence="5 7" id="KW-0413">Isomerase</keyword>
<feature type="active site" description="Proton donor/acceptor" evidence="7">
    <location>
        <position position="243"/>
    </location>
</feature>
<keyword evidence="4 7" id="KW-0573">Peptidoglycan synthesis</keyword>
<sequence>MFTLMRHNAARLEGNKMGIEASSVSGTSSAVANCGSSIGPSLVSSLPSAPSPVPSLRVPTVLLFDSGLGGLSVLRELARQRPDARYVYAADDAGFPYGALDEATLIARVVAVMDALVARLAPDVVVISCNTASTLVLPALRARFSIPFIGTVPAIKPACEGSQTRLISVLATPGTVKRDYTKALIRDFAGSCRVTLVGSARLAPLVEASFAGEMVGDADFAEEIAPAFVREGGVRTDTVVLACTHYPLVRERLERVAPWRVRWLDPAPAIARRAVSLVGPALEERMPLPLRLFSTGAPLDAALVGRIAGMPARNGELVPMSAELT</sequence>
<keyword evidence="6 7" id="KW-0961">Cell wall biogenesis/degradation</keyword>
<reference evidence="8" key="1">
    <citation type="journal article" date="2014" name="Int. J. Syst. Evol. Microbiol.">
        <title>Complete genome sequence of Corynebacterium casei LMG S-19264T (=DSM 44701T), isolated from a smear-ripened cheese.</title>
        <authorList>
            <consortium name="US DOE Joint Genome Institute (JGI-PGF)"/>
            <person name="Walter F."/>
            <person name="Albersmeier A."/>
            <person name="Kalinowski J."/>
            <person name="Ruckert C."/>
        </authorList>
    </citation>
    <scope>NUCLEOTIDE SEQUENCE</scope>
    <source>
        <strain evidence="8">VKM B-2789</strain>
    </source>
</reference>
<dbReference type="GO" id="GO:0008360">
    <property type="term" value="P:regulation of cell shape"/>
    <property type="evidence" value="ECO:0007669"/>
    <property type="project" value="UniProtKB-KW"/>
</dbReference>
<evidence type="ECO:0000256" key="3">
    <source>
        <dbReference type="ARBA" id="ARBA00022960"/>
    </source>
</evidence>
<feature type="active site" description="Proton donor/acceptor" evidence="7">
    <location>
        <position position="129"/>
    </location>
</feature>
<evidence type="ECO:0000256" key="5">
    <source>
        <dbReference type="ARBA" id="ARBA00023235"/>
    </source>
</evidence>
<protein>
    <recommendedName>
        <fullName evidence="2 7">Glutamate racemase</fullName>
        <ecNumber evidence="2 7">5.1.1.3</ecNumber>
    </recommendedName>
</protein>
<dbReference type="EMBL" id="BSFM01000017">
    <property type="protein sequence ID" value="GLK86229.1"/>
    <property type="molecule type" value="Genomic_DNA"/>
</dbReference>
<evidence type="ECO:0000256" key="6">
    <source>
        <dbReference type="ARBA" id="ARBA00023316"/>
    </source>
</evidence>
<dbReference type="HAMAP" id="MF_00258">
    <property type="entry name" value="Glu_racemase"/>
    <property type="match status" value="1"/>
</dbReference>
<dbReference type="GO" id="GO:0071555">
    <property type="term" value="P:cell wall organization"/>
    <property type="evidence" value="ECO:0007669"/>
    <property type="project" value="UniProtKB-KW"/>
</dbReference>
<evidence type="ECO:0000256" key="4">
    <source>
        <dbReference type="ARBA" id="ARBA00022984"/>
    </source>
</evidence>
<dbReference type="EC" id="5.1.1.3" evidence="2 7"/>
<comment type="function">
    <text evidence="7">Provides the (R)-glutamate required for cell wall biosynthesis.</text>
</comment>
<name>A0A9W6NC55_9HYPH</name>
<proteinExistence type="inferred from homology"/>
<comment type="similarity">
    <text evidence="7">Belongs to the aspartate/glutamate racemases family.</text>
</comment>
<dbReference type="Gene3D" id="3.40.50.1860">
    <property type="match status" value="2"/>
</dbReference>
<organism evidence="8 9">
    <name type="scientific">Ancylobacter defluvii</name>
    <dbReference type="NCBI Taxonomy" id="1282440"/>
    <lineage>
        <taxon>Bacteria</taxon>
        <taxon>Pseudomonadati</taxon>
        <taxon>Pseudomonadota</taxon>
        <taxon>Alphaproteobacteria</taxon>
        <taxon>Hyphomicrobiales</taxon>
        <taxon>Xanthobacteraceae</taxon>
        <taxon>Ancylobacter</taxon>
    </lineage>
</organism>
<dbReference type="NCBIfam" id="TIGR00067">
    <property type="entry name" value="glut_race"/>
    <property type="match status" value="1"/>
</dbReference>
<feature type="binding site" evidence="7">
    <location>
        <begin position="65"/>
        <end position="66"/>
    </location>
    <ligand>
        <name>substrate</name>
    </ligand>
</feature>
<reference evidence="8" key="2">
    <citation type="submission" date="2023-01" db="EMBL/GenBank/DDBJ databases">
        <authorList>
            <person name="Sun Q."/>
            <person name="Evtushenko L."/>
        </authorList>
    </citation>
    <scope>NUCLEOTIDE SEQUENCE</scope>
    <source>
        <strain evidence="8">VKM B-2789</strain>
    </source>
</reference>
<dbReference type="GO" id="GO:0009252">
    <property type="term" value="P:peptidoglycan biosynthetic process"/>
    <property type="evidence" value="ECO:0007669"/>
    <property type="project" value="UniProtKB-UniRule"/>
</dbReference>
<evidence type="ECO:0000256" key="7">
    <source>
        <dbReference type="HAMAP-Rule" id="MF_00258"/>
    </source>
</evidence>
<dbReference type="InterPro" id="IPR001920">
    <property type="entry name" value="Asp/Glu_race"/>
</dbReference>
<dbReference type="AlphaFoldDB" id="A0A9W6NC55"/>
<evidence type="ECO:0000313" key="8">
    <source>
        <dbReference type="EMBL" id="GLK86229.1"/>
    </source>
</evidence>
<evidence type="ECO:0000256" key="1">
    <source>
        <dbReference type="ARBA" id="ARBA00001602"/>
    </source>
</evidence>
<keyword evidence="3 7" id="KW-0133">Cell shape</keyword>
<accession>A0A9W6NC55</accession>
<dbReference type="PANTHER" id="PTHR21198">
    <property type="entry name" value="GLUTAMATE RACEMASE"/>
    <property type="match status" value="1"/>
</dbReference>